<gene>
    <name evidence="5" type="ORF">J1792_30185</name>
</gene>
<dbReference type="InterPro" id="IPR017871">
    <property type="entry name" value="ABC_transporter-like_CS"/>
</dbReference>
<evidence type="ECO:0000256" key="3">
    <source>
        <dbReference type="SAM" id="MobiDB-lite"/>
    </source>
</evidence>
<dbReference type="GO" id="GO:0005524">
    <property type="term" value="F:ATP binding"/>
    <property type="evidence" value="ECO:0007669"/>
    <property type="project" value="UniProtKB-KW"/>
</dbReference>
<dbReference type="InterPro" id="IPR003593">
    <property type="entry name" value="AAA+_ATPase"/>
</dbReference>
<protein>
    <submittedName>
        <fullName evidence="5">ABC transporter ATP-binding protein</fullName>
    </submittedName>
</protein>
<dbReference type="Proteomes" id="UP000664781">
    <property type="component" value="Unassembled WGS sequence"/>
</dbReference>
<dbReference type="InterPro" id="IPR027417">
    <property type="entry name" value="P-loop_NTPase"/>
</dbReference>
<dbReference type="GO" id="GO:0022857">
    <property type="term" value="F:transmembrane transporter activity"/>
    <property type="evidence" value="ECO:0007669"/>
    <property type="project" value="TreeGrafter"/>
</dbReference>
<evidence type="ECO:0000256" key="1">
    <source>
        <dbReference type="ARBA" id="ARBA00022741"/>
    </source>
</evidence>
<keyword evidence="1" id="KW-0547">Nucleotide-binding</keyword>
<dbReference type="PROSITE" id="PS00211">
    <property type="entry name" value="ABC_TRANSPORTER_1"/>
    <property type="match status" value="2"/>
</dbReference>
<dbReference type="EMBL" id="JAFMOF010000005">
    <property type="protein sequence ID" value="MBO0656856.1"/>
    <property type="molecule type" value="Genomic_DNA"/>
</dbReference>
<keyword evidence="6" id="KW-1185">Reference proteome</keyword>
<sequence>MTDNSPTVVSVTGLEIRLPDGPVLLAGARLTLRRGRITALTGPSGSGKTTLLRALVGDLPAGAHVAAGRIDVLGHDVLALPPDRLRHLRRHRVAYVGQDPGSALDPRMRVRRLVAETAADPSPRAVRNLLAECRLPLDDGLIDRRPGALSGGQQRRVALARALARRPDVLLLDEPTAGLDTALRDEIAGLLRSLATTRDMAVVLACHDPDLVGRCADEVVELAPALRPAPRPAVPTGRRGRAGAGPGDTPGAGLAAHGLEVTFTRRGHAHRALAGVDFAAAPGSAAGVVGPSGSGKTTLLRVLAGLRRPDAGTLTLDGRPLPALARERGRGGGRRVQLVPQNPLGTLNPARTVGAALARPLRLHRTTAKADVAGRVAELLGDVGLPVGVARRRPHELSGGQRQRVSIARALACAPDVLLCDEVTSALDPSTAAAVLDLLTGLRATRRLTLVLVSHELDLVAAYTDTVHILAAGRVTASGPTGRLLPARR</sequence>
<dbReference type="PANTHER" id="PTHR24220:SF685">
    <property type="entry name" value="ABC TRANSPORTER RELATED"/>
    <property type="match status" value="1"/>
</dbReference>
<dbReference type="InterPro" id="IPR015854">
    <property type="entry name" value="ABC_transpr_LolD-like"/>
</dbReference>
<evidence type="ECO:0000313" key="6">
    <source>
        <dbReference type="Proteomes" id="UP000664781"/>
    </source>
</evidence>
<dbReference type="InterPro" id="IPR003439">
    <property type="entry name" value="ABC_transporter-like_ATP-bd"/>
</dbReference>
<reference evidence="5" key="1">
    <citation type="submission" date="2021-03" db="EMBL/GenBank/DDBJ databases">
        <title>Streptomyces strains.</title>
        <authorList>
            <person name="Lund M.B."/>
            <person name="Toerring T."/>
        </authorList>
    </citation>
    <scope>NUCLEOTIDE SEQUENCE</scope>
    <source>
        <strain evidence="5">JCM 4242</strain>
    </source>
</reference>
<dbReference type="SUPFAM" id="SSF52540">
    <property type="entry name" value="P-loop containing nucleoside triphosphate hydrolases"/>
    <property type="match status" value="2"/>
</dbReference>
<dbReference type="SMART" id="SM00382">
    <property type="entry name" value="AAA"/>
    <property type="match status" value="2"/>
</dbReference>
<dbReference type="GO" id="GO:0016887">
    <property type="term" value="F:ATP hydrolysis activity"/>
    <property type="evidence" value="ECO:0007669"/>
    <property type="project" value="InterPro"/>
</dbReference>
<dbReference type="CDD" id="cd03257">
    <property type="entry name" value="ABC_NikE_OppD_transporters"/>
    <property type="match status" value="1"/>
</dbReference>
<organism evidence="5 6">
    <name type="scientific">Streptomyces triculaminicus</name>
    <dbReference type="NCBI Taxonomy" id="2816232"/>
    <lineage>
        <taxon>Bacteria</taxon>
        <taxon>Bacillati</taxon>
        <taxon>Actinomycetota</taxon>
        <taxon>Actinomycetes</taxon>
        <taxon>Kitasatosporales</taxon>
        <taxon>Streptomycetaceae</taxon>
        <taxon>Streptomyces</taxon>
    </lineage>
</organism>
<accession>A0A939FUF4</accession>
<comment type="caution">
    <text evidence="5">The sequence shown here is derived from an EMBL/GenBank/DDBJ whole genome shotgun (WGS) entry which is preliminary data.</text>
</comment>
<feature type="region of interest" description="Disordered" evidence="3">
    <location>
        <begin position="228"/>
        <end position="249"/>
    </location>
</feature>
<name>A0A939FUF4_9ACTN</name>
<proteinExistence type="predicted"/>
<evidence type="ECO:0000256" key="2">
    <source>
        <dbReference type="ARBA" id="ARBA00022840"/>
    </source>
</evidence>
<feature type="domain" description="ABC transporter" evidence="4">
    <location>
        <begin position="9"/>
        <end position="249"/>
    </location>
</feature>
<evidence type="ECO:0000259" key="4">
    <source>
        <dbReference type="PROSITE" id="PS50893"/>
    </source>
</evidence>
<dbReference type="PANTHER" id="PTHR24220">
    <property type="entry name" value="IMPORT ATP-BINDING PROTEIN"/>
    <property type="match status" value="1"/>
</dbReference>
<dbReference type="GO" id="GO:0005886">
    <property type="term" value="C:plasma membrane"/>
    <property type="evidence" value="ECO:0007669"/>
    <property type="project" value="TreeGrafter"/>
</dbReference>
<keyword evidence="2 5" id="KW-0067">ATP-binding</keyword>
<dbReference type="AlphaFoldDB" id="A0A939FUF4"/>
<dbReference type="Pfam" id="PF00005">
    <property type="entry name" value="ABC_tran"/>
    <property type="match status" value="2"/>
</dbReference>
<dbReference type="PROSITE" id="PS50893">
    <property type="entry name" value="ABC_TRANSPORTER_2"/>
    <property type="match status" value="2"/>
</dbReference>
<evidence type="ECO:0000313" key="5">
    <source>
        <dbReference type="EMBL" id="MBO0656856.1"/>
    </source>
</evidence>
<feature type="domain" description="ABC transporter" evidence="4">
    <location>
        <begin position="256"/>
        <end position="489"/>
    </location>
</feature>
<dbReference type="Gene3D" id="3.40.50.300">
    <property type="entry name" value="P-loop containing nucleotide triphosphate hydrolases"/>
    <property type="match status" value="2"/>
</dbReference>